<evidence type="ECO:0000313" key="3">
    <source>
        <dbReference type="Proteomes" id="UP000735302"/>
    </source>
</evidence>
<dbReference type="AlphaFoldDB" id="A0AAV3ZE98"/>
<reference evidence="2 3" key="1">
    <citation type="journal article" date="2021" name="Elife">
        <title>Chloroplast acquisition without the gene transfer in kleptoplastic sea slugs, Plakobranchus ocellatus.</title>
        <authorList>
            <person name="Maeda T."/>
            <person name="Takahashi S."/>
            <person name="Yoshida T."/>
            <person name="Shimamura S."/>
            <person name="Takaki Y."/>
            <person name="Nagai Y."/>
            <person name="Toyoda A."/>
            <person name="Suzuki Y."/>
            <person name="Arimoto A."/>
            <person name="Ishii H."/>
            <person name="Satoh N."/>
            <person name="Nishiyama T."/>
            <person name="Hasebe M."/>
            <person name="Maruyama T."/>
            <person name="Minagawa J."/>
            <person name="Obokata J."/>
            <person name="Shigenobu S."/>
        </authorList>
    </citation>
    <scope>NUCLEOTIDE SEQUENCE [LARGE SCALE GENOMIC DNA]</scope>
</reference>
<protein>
    <submittedName>
        <fullName evidence="2">Uncharacterized protein</fullName>
    </submittedName>
</protein>
<comment type="caution">
    <text evidence="2">The sequence shown here is derived from an EMBL/GenBank/DDBJ whole genome shotgun (WGS) entry which is preliminary data.</text>
</comment>
<dbReference type="EMBL" id="BLXT01002301">
    <property type="protein sequence ID" value="GFN92907.1"/>
    <property type="molecule type" value="Genomic_DNA"/>
</dbReference>
<feature type="region of interest" description="Disordered" evidence="1">
    <location>
        <begin position="1"/>
        <end position="20"/>
    </location>
</feature>
<gene>
    <name evidence="2" type="ORF">PoB_001941300</name>
</gene>
<accession>A0AAV3ZE98</accession>
<evidence type="ECO:0000256" key="1">
    <source>
        <dbReference type="SAM" id="MobiDB-lite"/>
    </source>
</evidence>
<name>A0AAV3ZE98_9GAST</name>
<organism evidence="2 3">
    <name type="scientific">Plakobranchus ocellatus</name>
    <dbReference type="NCBI Taxonomy" id="259542"/>
    <lineage>
        <taxon>Eukaryota</taxon>
        <taxon>Metazoa</taxon>
        <taxon>Spiralia</taxon>
        <taxon>Lophotrochozoa</taxon>
        <taxon>Mollusca</taxon>
        <taxon>Gastropoda</taxon>
        <taxon>Heterobranchia</taxon>
        <taxon>Euthyneura</taxon>
        <taxon>Panpulmonata</taxon>
        <taxon>Sacoglossa</taxon>
        <taxon>Placobranchoidea</taxon>
        <taxon>Plakobranchidae</taxon>
        <taxon>Plakobranchus</taxon>
    </lineage>
</organism>
<proteinExistence type="predicted"/>
<sequence length="133" mass="14724">MYTKPSSQQDDLRLSCPMSGQDADAGARTCDRKVAENLRVDLLSTVSPRSLEIRHGWQVPGGFFKEREARRIRGLKFKVALLQSSNCILLTWMEPAANNVFLPRKSAWQATAVGIADVTGKSACKIIGSNWVM</sequence>
<keyword evidence="3" id="KW-1185">Reference proteome</keyword>
<evidence type="ECO:0000313" key="2">
    <source>
        <dbReference type="EMBL" id="GFN92907.1"/>
    </source>
</evidence>
<dbReference type="Proteomes" id="UP000735302">
    <property type="component" value="Unassembled WGS sequence"/>
</dbReference>